<dbReference type="AlphaFoldDB" id="A0A1B6VJI4"/>
<proteinExistence type="predicted"/>
<dbReference type="PATRIC" id="fig|38307.3.peg.2044"/>
<dbReference type="OrthoDB" id="7282310at2"/>
<keyword evidence="1" id="KW-1133">Transmembrane helix</keyword>
<keyword evidence="1" id="KW-0812">Transmembrane</keyword>
<dbReference type="Proteomes" id="UP000077786">
    <property type="component" value="Unassembled WGS sequence"/>
</dbReference>
<name>A0A1B6VJI4_9PROT</name>
<gene>
    <name evidence="2" type="ORF">A0123_01984</name>
</gene>
<reference evidence="2 3" key="1">
    <citation type="submission" date="2016-03" db="EMBL/GenBank/DDBJ databases">
        <title>Draft genome sequence of Gluconobacter cerinus strain CECT 9110.</title>
        <authorList>
            <person name="Sainz F."/>
            <person name="Mas A."/>
            <person name="Torija M.J."/>
        </authorList>
    </citation>
    <scope>NUCLEOTIDE SEQUENCE [LARGE SCALE GENOMIC DNA]</scope>
    <source>
        <strain evidence="2 3">CECT 9110</strain>
    </source>
</reference>
<protein>
    <submittedName>
        <fullName evidence="2">Uncharacterized protein</fullName>
    </submittedName>
</protein>
<feature type="transmembrane region" description="Helical" evidence="1">
    <location>
        <begin position="121"/>
        <end position="138"/>
    </location>
</feature>
<feature type="transmembrane region" description="Helical" evidence="1">
    <location>
        <begin position="145"/>
        <end position="163"/>
    </location>
</feature>
<comment type="caution">
    <text evidence="2">The sequence shown here is derived from an EMBL/GenBank/DDBJ whole genome shotgun (WGS) entry which is preliminary data.</text>
</comment>
<dbReference type="RefSeq" id="WP_064274689.1">
    <property type="nucleotide sequence ID" value="NZ_LUTU01000008.1"/>
</dbReference>
<keyword evidence="1" id="KW-0472">Membrane</keyword>
<evidence type="ECO:0000313" key="3">
    <source>
        <dbReference type="Proteomes" id="UP000077786"/>
    </source>
</evidence>
<accession>A0A1B6VJI4</accession>
<organism evidence="2 3">
    <name type="scientific">Gluconobacter cerinus</name>
    <dbReference type="NCBI Taxonomy" id="38307"/>
    <lineage>
        <taxon>Bacteria</taxon>
        <taxon>Pseudomonadati</taxon>
        <taxon>Pseudomonadota</taxon>
        <taxon>Alphaproteobacteria</taxon>
        <taxon>Acetobacterales</taxon>
        <taxon>Acetobacteraceae</taxon>
        <taxon>Gluconobacter</taxon>
    </lineage>
</organism>
<feature type="transmembrane region" description="Helical" evidence="1">
    <location>
        <begin position="169"/>
        <end position="188"/>
    </location>
</feature>
<feature type="transmembrane region" description="Helical" evidence="1">
    <location>
        <begin position="60"/>
        <end position="77"/>
    </location>
</feature>
<evidence type="ECO:0000313" key="2">
    <source>
        <dbReference type="EMBL" id="OAJ67385.1"/>
    </source>
</evidence>
<feature type="transmembrane region" description="Helical" evidence="1">
    <location>
        <begin position="98"/>
        <end position="115"/>
    </location>
</feature>
<dbReference type="EMBL" id="LUTU01000008">
    <property type="protein sequence ID" value="OAJ67385.1"/>
    <property type="molecule type" value="Genomic_DNA"/>
</dbReference>
<evidence type="ECO:0000256" key="1">
    <source>
        <dbReference type="SAM" id="Phobius"/>
    </source>
</evidence>
<sequence>MTSFTVSDHGLCHNLSETVEAAVVTNQKSWKALSTDAAGLLFAVVWAARGAMAAHVSTMAMAIPIAVITLALLAGFARRDLIQCRPERIWDAALLRRVKIMRIIAITVMITSVRSTHHPELLYPLLGCIIGLSYIPMGRAMHEPVHVIMGFVIVSVSALSFLLPEPLHLEVAGFGTALAIWVGAVIRLRNSGTLSFLPKNALPS</sequence>